<feature type="non-terminal residue" evidence="1">
    <location>
        <position position="1"/>
    </location>
</feature>
<reference evidence="1 2" key="1">
    <citation type="submission" date="2024-04" db="EMBL/GenBank/DDBJ databases">
        <title>Tritrichomonas musculus Genome.</title>
        <authorList>
            <person name="Alves-Ferreira E."/>
            <person name="Grigg M."/>
            <person name="Lorenzi H."/>
            <person name="Galac M."/>
        </authorList>
    </citation>
    <scope>NUCLEOTIDE SEQUENCE [LARGE SCALE GENOMIC DNA]</scope>
    <source>
        <strain evidence="1 2">EAF2021</strain>
    </source>
</reference>
<sequence length="151" mass="18112">CFIEFKDDNGKKEAYVRVDKKFERLTKDNYKKIISEKGIENPYKELFSTDDDDKNDKFDEELFDKQLSLIEENQKEELKEKLKEEDTIDSFEIFAPPVNYNNEENSLLFYNDINRCQTKVENIFNFEVELKDDMNDFIMTNNEISSCSIFF</sequence>
<accession>A0ABR2JPW6</accession>
<gene>
    <name evidence="1" type="ORF">M9Y10_003621</name>
</gene>
<proteinExistence type="predicted"/>
<protein>
    <submittedName>
        <fullName evidence="1">Uncharacterized protein</fullName>
    </submittedName>
</protein>
<dbReference type="EMBL" id="JAPFFF010000010">
    <property type="protein sequence ID" value="KAK8880920.1"/>
    <property type="molecule type" value="Genomic_DNA"/>
</dbReference>
<evidence type="ECO:0000313" key="1">
    <source>
        <dbReference type="EMBL" id="KAK8880920.1"/>
    </source>
</evidence>
<name>A0ABR2JPW6_9EUKA</name>
<keyword evidence="2" id="KW-1185">Reference proteome</keyword>
<organism evidence="1 2">
    <name type="scientific">Tritrichomonas musculus</name>
    <dbReference type="NCBI Taxonomy" id="1915356"/>
    <lineage>
        <taxon>Eukaryota</taxon>
        <taxon>Metamonada</taxon>
        <taxon>Parabasalia</taxon>
        <taxon>Tritrichomonadida</taxon>
        <taxon>Tritrichomonadidae</taxon>
        <taxon>Tritrichomonas</taxon>
    </lineage>
</organism>
<evidence type="ECO:0000313" key="2">
    <source>
        <dbReference type="Proteomes" id="UP001470230"/>
    </source>
</evidence>
<comment type="caution">
    <text evidence="1">The sequence shown here is derived from an EMBL/GenBank/DDBJ whole genome shotgun (WGS) entry which is preliminary data.</text>
</comment>
<dbReference type="Proteomes" id="UP001470230">
    <property type="component" value="Unassembled WGS sequence"/>
</dbReference>